<keyword evidence="5" id="KW-0418">Kinase</keyword>
<keyword evidence="4" id="KW-0808">Transferase</keyword>
<feature type="transmembrane region" description="Helical" evidence="7">
    <location>
        <begin position="32"/>
        <end position="52"/>
    </location>
</feature>
<dbReference type="SMART" id="SM00387">
    <property type="entry name" value="HATPase_c"/>
    <property type="match status" value="1"/>
</dbReference>
<dbReference type="SUPFAM" id="SSF55874">
    <property type="entry name" value="ATPase domain of HSP90 chaperone/DNA topoisomerase II/histidine kinase"/>
    <property type="match status" value="1"/>
</dbReference>
<gene>
    <name evidence="10" type="ORF">D1345_18585</name>
</gene>
<evidence type="ECO:0000256" key="1">
    <source>
        <dbReference type="ARBA" id="ARBA00000085"/>
    </source>
</evidence>
<evidence type="ECO:0000256" key="6">
    <source>
        <dbReference type="PROSITE-ProRule" id="PRU00169"/>
    </source>
</evidence>
<dbReference type="GO" id="GO:0000155">
    <property type="term" value="F:phosphorelay sensor kinase activity"/>
    <property type="evidence" value="ECO:0007669"/>
    <property type="project" value="InterPro"/>
</dbReference>
<feature type="domain" description="Histidine kinase" evidence="8">
    <location>
        <begin position="254"/>
        <end position="471"/>
    </location>
</feature>
<dbReference type="PROSITE" id="PS50109">
    <property type="entry name" value="HIS_KIN"/>
    <property type="match status" value="1"/>
</dbReference>
<dbReference type="InterPro" id="IPR005467">
    <property type="entry name" value="His_kinase_dom"/>
</dbReference>
<dbReference type="Pfam" id="PF02518">
    <property type="entry name" value="HATPase_c"/>
    <property type="match status" value="1"/>
</dbReference>
<keyword evidence="3 6" id="KW-0597">Phosphoprotein</keyword>
<dbReference type="Pfam" id="PF00072">
    <property type="entry name" value="Response_reg"/>
    <property type="match status" value="1"/>
</dbReference>
<dbReference type="PANTHER" id="PTHR43047">
    <property type="entry name" value="TWO-COMPONENT HISTIDINE PROTEIN KINASE"/>
    <property type="match status" value="1"/>
</dbReference>
<evidence type="ECO:0000313" key="11">
    <source>
        <dbReference type="Proteomes" id="UP000259465"/>
    </source>
</evidence>
<keyword evidence="7" id="KW-1133">Transmembrane helix</keyword>
<dbReference type="InterPro" id="IPR001789">
    <property type="entry name" value="Sig_transdc_resp-reg_receiver"/>
</dbReference>
<dbReference type="PRINTS" id="PR00344">
    <property type="entry name" value="BCTRLSENSOR"/>
</dbReference>
<dbReference type="Pfam" id="PF00512">
    <property type="entry name" value="HisKA"/>
    <property type="match status" value="1"/>
</dbReference>
<dbReference type="EMBL" id="CP031968">
    <property type="protein sequence ID" value="AXT48047.1"/>
    <property type="molecule type" value="Genomic_DNA"/>
</dbReference>
<sequence length="605" mass="66427">MANQSPGGVLMPAGQEGSGRAMNKSMLSGWKGIPALALLGFLLLAIGVYMAIERYVPARGFEGRSEDLYWSVAQMQLELEKARADLLRLKAGEVPESQVQFRLAVANSRFLDFVTPSKMQEMLSRVDGFKGTASLLQDFFEDENILHPSLRTAQQNIDRIDSIRPSLAEFAVQARVAEVSSRDARNKDLRHNQQLVASLWFALGGICMVIFVLLYRYQGARRDAAARQQLLEQEREAHKATVNAELDRTTFLATLSHEIRSPLQTMQVCVELIEPDIDPAGKAAKAVGRLKTCMAHLMTQVRDIMDISAIKNMQFRLHISDVDVAAALNEVIDVHRAQLDGKGLGLHVRLGELPPKVRLDGDRLRQIVGNLLTNAIRYTDHGTVTVEAGVDAADGRNILDIRVIDTGIGVPEEFQSRIFQPFFQGHARRVGSSGLGLAVVKELVSLLGGELELKSVVGVGSEFIVRLPIVVPDQLPGPERSVLVVDDDKNIREPFSDCLQMNGYAVSTASSVAEACQKLQQASFNVVLLDMQLGNESGYSVAEALKRSVRHRGVKIIAMTAYPEEYADPRAAWFAARLEKPFDISRLRAVLGRALESPPGPGHAG</sequence>
<dbReference type="InterPro" id="IPR003661">
    <property type="entry name" value="HisK_dim/P_dom"/>
</dbReference>
<dbReference type="KEGG" id="crz:D1345_18585"/>
<protein>
    <recommendedName>
        <fullName evidence="2">histidine kinase</fullName>
        <ecNumber evidence="2">2.7.13.3</ecNumber>
    </recommendedName>
</protein>
<reference evidence="10 11" key="1">
    <citation type="submission" date="2018-08" db="EMBL/GenBank/DDBJ databases">
        <title>Complete genome sequence of JP2-74.</title>
        <authorList>
            <person name="Wu L."/>
        </authorList>
    </citation>
    <scope>NUCLEOTIDE SEQUENCE [LARGE SCALE GENOMIC DNA]</scope>
    <source>
        <strain evidence="10 11">JP2-74</strain>
    </source>
</reference>
<dbReference type="SUPFAM" id="SSF52172">
    <property type="entry name" value="CheY-like"/>
    <property type="match status" value="1"/>
</dbReference>
<evidence type="ECO:0000256" key="7">
    <source>
        <dbReference type="SAM" id="Phobius"/>
    </source>
</evidence>
<name>A0AAD0RSW9_9NEIS</name>
<dbReference type="InterPro" id="IPR011006">
    <property type="entry name" value="CheY-like_superfamily"/>
</dbReference>
<dbReference type="InterPro" id="IPR003594">
    <property type="entry name" value="HATPase_dom"/>
</dbReference>
<dbReference type="EC" id="2.7.13.3" evidence="2"/>
<dbReference type="Proteomes" id="UP000259465">
    <property type="component" value="Chromosome"/>
</dbReference>
<keyword evidence="11" id="KW-1185">Reference proteome</keyword>
<dbReference type="Gene3D" id="3.30.565.10">
    <property type="entry name" value="Histidine kinase-like ATPase, C-terminal domain"/>
    <property type="match status" value="1"/>
</dbReference>
<dbReference type="SMART" id="SM00448">
    <property type="entry name" value="REC"/>
    <property type="match status" value="1"/>
</dbReference>
<dbReference type="InterPro" id="IPR036890">
    <property type="entry name" value="HATPase_C_sf"/>
</dbReference>
<dbReference type="InterPro" id="IPR004358">
    <property type="entry name" value="Sig_transdc_His_kin-like_C"/>
</dbReference>
<dbReference type="GO" id="GO:0009927">
    <property type="term" value="F:histidine phosphotransfer kinase activity"/>
    <property type="evidence" value="ECO:0007669"/>
    <property type="project" value="TreeGrafter"/>
</dbReference>
<accession>A0AAD0RSW9</accession>
<dbReference type="CDD" id="cd00082">
    <property type="entry name" value="HisKA"/>
    <property type="match status" value="1"/>
</dbReference>
<dbReference type="PROSITE" id="PS50110">
    <property type="entry name" value="RESPONSE_REGULATORY"/>
    <property type="match status" value="1"/>
</dbReference>
<dbReference type="SUPFAM" id="SSF47384">
    <property type="entry name" value="Homodimeric domain of signal transducing histidine kinase"/>
    <property type="match status" value="1"/>
</dbReference>
<evidence type="ECO:0000256" key="3">
    <source>
        <dbReference type="ARBA" id="ARBA00022553"/>
    </source>
</evidence>
<dbReference type="PANTHER" id="PTHR43047:SF72">
    <property type="entry name" value="OSMOSENSING HISTIDINE PROTEIN KINASE SLN1"/>
    <property type="match status" value="1"/>
</dbReference>
<evidence type="ECO:0000259" key="9">
    <source>
        <dbReference type="PROSITE" id="PS50110"/>
    </source>
</evidence>
<evidence type="ECO:0000256" key="5">
    <source>
        <dbReference type="ARBA" id="ARBA00022777"/>
    </source>
</evidence>
<dbReference type="AlphaFoldDB" id="A0AAD0RSW9"/>
<keyword evidence="7" id="KW-0812">Transmembrane</keyword>
<feature type="modified residue" description="4-aspartylphosphate" evidence="6">
    <location>
        <position position="530"/>
    </location>
</feature>
<dbReference type="Gene3D" id="3.40.50.2300">
    <property type="match status" value="1"/>
</dbReference>
<feature type="transmembrane region" description="Helical" evidence="7">
    <location>
        <begin position="195"/>
        <end position="217"/>
    </location>
</feature>
<comment type="catalytic activity">
    <reaction evidence="1">
        <text>ATP + protein L-histidine = ADP + protein N-phospho-L-histidine.</text>
        <dbReference type="EC" id="2.7.13.3"/>
    </reaction>
</comment>
<dbReference type="CDD" id="cd16922">
    <property type="entry name" value="HATPase_EvgS-ArcB-TorS-like"/>
    <property type="match status" value="1"/>
</dbReference>
<evidence type="ECO:0000256" key="2">
    <source>
        <dbReference type="ARBA" id="ARBA00012438"/>
    </source>
</evidence>
<dbReference type="Gene3D" id="1.10.287.130">
    <property type="match status" value="1"/>
</dbReference>
<dbReference type="GO" id="GO:0005886">
    <property type="term" value="C:plasma membrane"/>
    <property type="evidence" value="ECO:0007669"/>
    <property type="project" value="TreeGrafter"/>
</dbReference>
<feature type="domain" description="Response regulatory" evidence="9">
    <location>
        <begin position="481"/>
        <end position="595"/>
    </location>
</feature>
<evidence type="ECO:0000256" key="4">
    <source>
        <dbReference type="ARBA" id="ARBA00022679"/>
    </source>
</evidence>
<keyword evidence="7" id="KW-0472">Membrane</keyword>
<organism evidence="10 11">
    <name type="scientific">Chromobacterium rhizoryzae</name>
    <dbReference type="NCBI Taxonomy" id="1778675"/>
    <lineage>
        <taxon>Bacteria</taxon>
        <taxon>Pseudomonadati</taxon>
        <taxon>Pseudomonadota</taxon>
        <taxon>Betaproteobacteria</taxon>
        <taxon>Neisseriales</taxon>
        <taxon>Chromobacteriaceae</taxon>
        <taxon>Chromobacterium</taxon>
    </lineage>
</organism>
<proteinExistence type="predicted"/>
<dbReference type="InterPro" id="IPR036097">
    <property type="entry name" value="HisK_dim/P_sf"/>
</dbReference>
<evidence type="ECO:0000259" key="8">
    <source>
        <dbReference type="PROSITE" id="PS50109"/>
    </source>
</evidence>
<evidence type="ECO:0000313" key="10">
    <source>
        <dbReference type="EMBL" id="AXT48047.1"/>
    </source>
</evidence>
<dbReference type="SMART" id="SM00388">
    <property type="entry name" value="HisKA"/>
    <property type="match status" value="1"/>
</dbReference>